<protein>
    <submittedName>
        <fullName evidence="2">Uncharacterized protein</fullName>
    </submittedName>
</protein>
<keyword evidence="3" id="KW-1185">Reference proteome</keyword>
<dbReference type="Proteomes" id="UP001287286">
    <property type="component" value="Unassembled WGS sequence"/>
</dbReference>
<evidence type="ECO:0000256" key="1">
    <source>
        <dbReference type="SAM" id="MobiDB-lite"/>
    </source>
</evidence>
<proteinExistence type="predicted"/>
<gene>
    <name evidence="2" type="ORF">Purlil1_7957</name>
</gene>
<name>A0ABR0BUB1_PURLI</name>
<evidence type="ECO:0000313" key="2">
    <source>
        <dbReference type="EMBL" id="KAK4087626.1"/>
    </source>
</evidence>
<reference evidence="2 3" key="1">
    <citation type="journal article" date="2024" name="Microbiol. Resour. Announc.">
        <title>Genome annotations for the ascomycete fungi Trichoderma harzianum, Trichoderma aggressivum, and Purpureocillium lilacinum.</title>
        <authorList>
            <person name="Beijen E.P.W."/>
            <person name="Ohm R.A."/>
        </authorList>
    </citation>
    <scope>NUCLEOTIDE SEQUENCE [LARGE SCALE GENOMIC DNA]</scope>
    <source>
        <strain evidence="2 3">CBS 150709</strain>
    </source>
</reference>
<comment type="caution">
    <text evidence="2">The sequence shown here is derived from an EMBL/GenBank/DDBJ whole genome shotgun (WGS) entry which is preliminary data.</text>
</comment>
<accession>A0ABR0BUB1</accession>
<evidence type="ECO:0000313" key="3">
    <source>
        <dbReference type="Proteomes" id="UP001287286"/>
    </source>
</evidence>
<sequence>MGAAVLPLPSARSIHPSSTSSLAFGGVGALLGPDGGGGGQEGGWWWWWERQNAREEKKQRSCVTTQKTCSLALQAPFAKNPPGEASNLVLLARPISTPQAGNPAARLQKSGGRGAAWPPPDVAAVGLAANYGTGRWAERQDPGRAE</sequence>
<dbReference type="EMBL" id="JAWRVI010000030">
    <property type="protein sequence ID" value="KAK4087626.1"/>
    <property type="molecule type" value="Genomic_DNA"/>
</dbReference>
<feature type="region of interest" description="Disordered" evidence="1">
    <location>
        <begin position="99"/>
        <end position="119"/>
    </location>
</feature>
<organism evidence="2 3">
    <name type="scientific">Purpureocillium lilacinum</name>
    <name type="common">Paecilomyces lilacinus</name>
    <dbReference type="NCBI Taxonomy" id="33203"/>
    <lineage>
        <taxon>Eukaryota</taxon>
        <taxon>Fungi</taxon>
        <taxon>Dikarya</taxon>
        <taxon>Ascomycota</taxon>
        <taxon>Pezizomycotina</taxon>
        <taxon>Sordariomycetes</taxon>
        <taxon>Hypocreomycetidae</taxon>
        <taxon>Hypocreales</taxon>
        <taxon>Ophiocordycipitaceae</taxon>
        <taxon>Purpureocillium</taxon>
    </lineage>
</organism>